<comment type="caution">
    <text evidence="2">The sequence shown here is derived from an EMBL/GenBank/DDBJ whole genome shotgun (WGS) entry which is preliminary data.</text>
</comment>
<dbReference type="EMBL" id="NBWC01000050">
    <property type="protein sequence ID" value="ORL58431.1"/>
    <property type="molecule type" value="Genomic_DNA"/>
</dbReference>
<dbReference type="AlphaFoldDB" id="A0A1X0ZM81"/>
<dbReference type="Gene3D" id="2.180.10.10">
    <property type="entry name" value="RHS repeat-associated core"/>
    <property type="match status" value="1"/>
</dbReference>
<sequence>MPFRTLAFLRTPSAPEAPARLLVSRTVVHPFSRTTRLFGARALNNTSTGNADAVTVSGLAGQPLCLHTADGDAAFTLPDVAGRPLWSRNAQGTVSTAAYEAANAGGRPLSLSETALGAPAGRVREQYTYAPLAEAKWQARNLAGSQVELRNNAGISRPLSISLTGQSLAAEQRLLKPEIETPDWATTTADDTEAPLSITGTHDATGAPLATTNAAGVTSLTDYAINGAVAQTRLAYTEQGSTKETVTLTAIQYRADGVVLSQTAGNGVIDRYEYDPKTQLLSRHLTERPEGHRKGPLVISDLHYRYDPVGNIISLEDQGADPAWHANQQATGLREYTYDTLYRLASATGRERTPVARYYGAEASSGSAWAPYSEHYTYDDGNNLTTIRHVSVAGNRTRELQVSEGSNRAMVKGHSLTPETGFLAGGLQKQLADGRALQWLADNQLGKVTPVSRDEGDDDSERYHYADGGTRTRKVHKAQVSAATQTTITTYAGGCEVRQRWLAGQDAP</sequence>
<feature type="region of interest" description="Disordered" evidence="1">
    <location>
        <begin position="450"/>
        <end position="470"/>
    </location>
</feature>
<evidence type="ECO:0000256" key="1">
    <source>
        <dbReference type="SAM" id="MobiDB-lite"/>
    </source>
</evidence>
<proteinExistence type="predicted"/>
<evidence type="ECO:0000313" key="2">
    <source>
        <dbReference type="EMBL" id="ORL58431.1"/>
    </source>
</evidence>
<dbReference type="Proteomes" id="UP000193675">
    <property type="component" value="Unassembled WGS sequence"/>
</dbReference>
<feature type="region of interest" description="Disordered" evidence="1">
    <location>
        <begin position="179"/>
        <end position="207"/>
    </location>
</feature>
<feature type="non-terminal residue" evidence="2">
    <location>
        <position position="508"/>
    </location>
</feature>
<organism evidence="2 3">
    <name type="scientific">Pseudomonas putida</name>
    <name type="common">Arthrobacter siderocapsulatus</name>
    <dbReference type="NCBI Taxonomy" id="303"/>
    <lineage>
        <taxon>Bacteria</taxon>
        <taxon>Pseudomonadati</taxon>
        <taxon>Pseudomonadota</taxon>
        <taxon>Gammaproteobacteria</taxon>
        <taxon>Pseudomonadales</taxon>
        <taxon>Pseudomonadaceae</taxon>
        <taxon>Pseudomonas</taxon>
    </lineage>
</organism>
<gene>
    <name evidence="2" type="ORF">B7H17_25650</name>
</gene>
<name>A0A1X0ZM81_PSEPU</name>
<accession>A0A1X0ZM81</accession>
<evidence type="ECO:0000313" key="3">
    <source>
        <dbReference type="Proteomes" id="UP000193675"/>
    </source>
</evidence>
<reference evidence="2 3" key="1">
    <citation type="submission" date="2017-04" db="EMBL/GenBank/DDBJ databases">
        <title>Presence of VIM-2 positive Pseudomonas species in chickens and their surrounding environment.</title>
        <authorList>
            <person name="Zhang R."/>
        </authorList>
    </citation>
    <scope>NUCLEOTIDE SEQUENCE [LARGE SCALE GENOMIC DNA]</scope>
    <source>
        <strain evidence="2 3">DZ-C18</strain>
    </source>
</reference>
<protein>
    <recommendedName>
        <fullName evidence="4">RHS repeat protein</fullName>
    </recommendedName>
</protein>
<evidence type="ECO:0008006" key="4">
    <source>
        <dbReference type="Google" id="ProtNLM"/>
    </source>
</evidence>
<dbReference type="OrthoDB" id="7056038at2"/>